<evidence type="ECO:0000313" key="3">
    <source>
        <dbReference type="Proteomes" id="UP000324800"/>
    </source>
</evidence>
<evidence type="ECO:0000256" key="1">
    <source>
        <dbReference type="SAM" id="Phobius"/>
    </source>
</evidence>
<keyword evidence="1" id="KW-0812">Transmembrane</keyword>
<evidence type="ECO:0000313" key="2">
    <source>
        <dbReference type="EMBL" id="KAA6391632.1"/>
    </source>
</evidence>
<accession>A0A5J4WAT2</accession>
<feature type="transmembrane region" description="Helical" evidence="1">
    <location>
        <begin position="144"/>
        <end position="168"/>
    </location>
</feature>
<gene>
    <name evidence="2" type="ORF">EZS28_012841</name>
</gene>
<sequence length="177" mass="20804">MMIFELKNSSCCNHFYNGVSSIEEKWSNEIWKEKGNLMDGKDLTDIGQYNYFLSTIIYLVRFYSSLINQLTSFLLTLRYALQDDGSKWKGKYAGNKGRYTDENQKCIIWKKCNKIKNESGFGGSNKGYAEYKHYPFFSLKQLRAILNFSFPFISRVWGTVWMIFVGLWDTMISSINW</sequence>
<dbReference type="Proteomes" id="UP000324800">
    <property type="component" value="Unassembled WGS sequence"/>
</dbReference>
<reference evidence="2 3" key="1">
    <citation type="submission" date="2019-03" db="EMBL/GenBank/DDBJ databases">
        <title>Single cell metagenomics reveals metabolic interactions within the superorganism composed of flagellate Streblomastix strix and complex community of Bacteroidetes bacteria on its surface.</title>
        <authorList>
            <person name="Treitli S.C."/>
            <person name="Kolisko M."/>
            <person name="Husnik F."/>
            <person name="Keeling P."/>
            <person name="Hampl V."/>
        </authorList>
    </citation>
    <scope>NUCLEOTIDE SEQUENCE [LARGE SCALE GENOMIC DNA]</scope>
    <source>
        <strain evidence="2">ST1C</strain>
    </source>
</reference>
<name>A0A5J4WAT2_9EUKA</name>
<dbReference type="EMBL" id="SNRW01002816">
    <property type="protein sequence ID" value="KAA6391632.1"/>
    <property type="molecule type" value="Genomic_DNA"/>
</dbReference>
<organism evidence="2 3">
    <name type="scientific">Streblomastix strix</name>
    <dbReference type="NCBI Taxonomy" id="222440"/>
    <lineage>
        <taxon>Eukaryota</taxon>
        <taxon>Metamonada</taxon>
        <taxon>Preaxostyla</taxon>
        <taxon>Oxymonadida</taxon>
        <taxon>Streblomastigidae</taxon>
        <taxon>Streblomastix</taxon>
    </lineage>
</organism>
<proteinExistence type="predicted"/>
<protein>
    <submittedName>
        <fullName evidence="2">Uncharacterized protein</fullName>
    </submittedName>
</protein>
<dbReference type="AlphaFoldDB" id="A0A5J4WAT2"/>
<keyword evidence="1" id="KW-1133">Transmembrane helix</keyword>
<keyword evidence="1" id="KW-0472">Membrane</keyword>
<comment type="caution">
    <text evidence="2">The sequence shown here is derived from an EMBL/GenBank/DDBJ whole genome shotgun (WGS) entry which is preliminary data.</text>
</comment>